<comment type="caution">
    <text evidence="2">The sequence shown here is derived from an EMBL/GenBank/DDBJ whole genome shotgun (WGS) entry which is preliminary data.</text>
</comment>
<evidence type="ECO:0000256" key="1">
    <source>
        <dbReference type="SAM" id="Coils"/>
    </source>
</evidence>
<dbReference type="RefSeq" id="WP_336545383.1">
    <property type="nucleotide sequence ID" value="NZ_JBBBDM010000004.1"/>
</dbReference>
<name>A0ABU8H450_9SPHN</name>
<accession>A0ABU8H450</accession>
<evidence type="ECO:0000313" key="3">
    <source>
        <dbReference type="Proteomes" id="UP001367771"/>
    </source>
</evidence>
<protein>
    <submittedName>
        <fullName evidence="2">Uncharacterized protein</fullName>
    </submittedName>
</protein>
<keyword evidence="1" id="KW-0175">Coiled coil</keyword>
<keyword evidence="3" id="KW-1185">Reference proteome</keyword>
<proteinExistence type="predicted"/>
<organism evidence="2 3">
    <name type="scientific">Sphingomonas kyungheensis</name>
    <dbReference type="NCBI Taxonomy" id="1069987"/>
    <lineage>
        <taxon>Bacteria</taxon>
        <taxon>Pseudomonadati</taxon>
        <taxon>Pseudomonadota</taxon>
        <taxon>Alphaproteobacteria</taxon>
        <taxon>Sphingomonadales</taxon>
        <taxon>Sphingomonadaceae</taxon>
        <taxon>Sphingomonas</taxon>
    </lineage>
</organism>
<evidence type="ECO:0000313" key="2">
    <source>
        <dbReference type="EMBL" id="MEI5687745.1"/>
    </source>
</evidence>
<dbReference type="Proteomes" id="UP001367771">
    <property type="component" value="Unassembled WGS sequence"/>
</dbReference>
<gene>
    <name evidence="2" type="ORF">V8201_11710</name>
</gene>
<feature type="coiled-coil region" evidence="1">
    <location>
        <begin position="71"/>
        <end position="98"/>
    </location>
</feature>
<reference evidence="2 3" key="1">
    <citation type="journal article" date="2013" name="Int. J. Syst. Evol. Microbiol.">
        <title>Sphingomonas kyungheensis sp. nov., a bacterium with ginsenoside-converting activity isolated from soil of a ginseng field.</title>
        <authorList>
            <person name="Son H.M."/>
            <person name="Yang J.E."/>
            <person name="Park Y."/>
            <person name="Han C.K."/>
            <person name="Kim S.G."/>
            <person name="Kook M."/>
            <person name="Yi T.H."/>
        </authorList>
    </citation>
    <scope>NUCLEOTIDE SEQUENCE [LARGE SCALE GENOMIC DNA]</scope>
    <source>
        <strain evidence="2 3">LMG 26582</strain>
    </source>
</reference>
<sequence>MPKPTDDRIAAALGHGARITDVNSLIADMRAEHAKASAEAIRLEALSVAVSTPEPEADAAADAASIELRRATRLAAKIEQLEARVRELEESNRSKAREAAFDRVRETRDKLAADLVEQWPDLSGKMVTLLERIKASDAEAEDVARQFGVSPMRSAESIARNCLDNFMLPQGYGPVWIPRLTDSVIVNFAAATAEDVEYRLWPKPKHLDPHFYGYRVSPAR</sequence>
<dbReference type="EMBL" id="JBBBDM010000004">
    <property type="protein sequence ID" value="MEI5687745.1"/>
    <property type="molecule type" value="Genomic_DNA"/>
</dbReference>